<dbReference type="AlphaFoldDB" id="A0A8I3A9C7"/>
<reference evidence="1" key="1">
    <citation type="submission" date="2021-03" db="EMBL/GenBank/DDBJ databases">
        <title>Evolutionary innovations through gain and loss of genes in the ectomycorrhizal Boletales.</title>
        <authorList>
            <person name="Wu G."/>
            <person name="Miyauchi S."/>
            <person name="Morin E."/>
            <person name="Yang Z.-L."/>
            <person name="Xu J."/>
            <person name="Martin F.M."/>
        </authorList>
    </citation>
    <scope>NUCLEOTIDE SEQUENCE</scope>
    <source>
        <strain evidence="1">BR01</strain>
    </source>
</reference>
<evidence type="ECO:0000313" key="2">
    <source>
        <dbReference type="Proteomes" id="UP000683000"/>
    </source>
</evidence>
<name>A0A8I3A9C7_9AGAM</name>
<keyword evidence="2" id="KW-1185">Reference proteome</keyword>
<proteinExistence type="predicted"/>
<protein>
    <submittedName>
        <fullName evidence="1">Uncharacterized protein</fullName>
    </submittedName>
</protein>
<comment type="caution">
    <text evidence="1">The sequence shown here is derived from an EMBL/GenBank/DDBJ whole genome shotgun (WGS) entry which is preliminary data.</text>
</comment>
<dbReference type="Proteomes" id="UP000683000">
    <property type="component" value="Unassembled WGS sequence"/>
</dbReference>
<evidence type="ECO:0000313" key="1">
    <source>
        <dbReference type="EMBL" id="KAG6376666.1"/>
    </source>
</evidence>
<organism evidence="1 2">
    <name type="scientific">Boletus reticuloceps</name>
    <dbReference type="NCBI Taxonomy" id="495285"/>
    <lineage>
        <taxon>Eukaryota</taxon>
        <taxon>Fungi</taxon>
        <taxon>Dikarya</taxon>
        <taxon>Basidiomycota</taxon>
        <taxon>Agaricomycotina</taxon>
        <taxon>Agaricomycetes</taxon>
        <taxon>Agaricomycetidae</taxon>
        <taxon>Boletales</taxon>
        <taxon>Boletineae</taxon>
        <taxon>Boletaceae</taxon>
        <taxon>Boletoideae</taxon>
        <taxon>Boletus</taxon>
    </lineage>
</organism>
<dbReference type="EMBL" id="JAGFBS010000011">
    <property type="protein sequence ID" value="KAG6376666.1"/>
    <property type="molecule type" value="Genomic_DNA"/>
</dbReference>
<gene>
    <name evidence="1" type="ORF">JVT61DRAFT_1663</name>
</gene>
<accession>A0A8I3A9C7</accession>
<sequence>MLKVDWNIIKEAASRQVWNDMEGEEEENSQHSGPSRRLKDLMLLSSGSMILEGTCADTETVFVFKFLSHAPSDLSHMDDGDLDWDSILRNLISLGTSLDMQELVRTQFIVMVEPLAHPGFFLPHHFMCRIFHSA</sequence>